<evidence type="ECO:0000256" key="7">
    <source>
        <dbReference type="ARBA" id="ARBA00022679"/>
    </source>
</evidence>
<keyword evidence="8" id="KW-0949">S-adenosyl-L-methionine</keyword>
<dbReference type="InterPro" id="IPR000682">
    <property type="entry name" value="PCMT"/>
</dbReference>
<dbReference type="PANTHER" id="PTHR11579">
    <property type="entry name" value="PROTEIN-L-ISOASPARTATE O-METHYLTRANSFERASE"/>
    <property type="match status" value="1"/>
</dbReference>
<evidence type="ECO:0000256" key="9">
    <source>
        <dbReference type="ARBA" id="ARBA00030757"/>
    </source>
</evidence>
<comment type="similarity">
    <text evidence="2">Belongs to the methyltransferase superfamily. L-isoaspartyl/D-aspartyl protein methyltransferase family.</text>
</comment>
<dbReference type="RefSeq" id="WP_209516719.1">
    <property type="nucleotide sequence ID" value="NZ_JAGIOH010000001.1"/>
</dbReference>
<evidence type="ECO:0000256" key="3">
    <source>
        <dbReference type="ARBA" id="ARBA00011890"/>
    </source>
</evidence>
<evidence type="ECO:0000256" key="11">
    <source>
        <dbReference type="ARBA" id="ARBA00031350"/>
    </source>
</evidence>
<evidence type="ECO:0000256" key="5">
    <source>
        <dbReference type="ARBA" id="ARBA00022490"/>
    </source>
</evidence>
<dbReference type="Proteomes" id="UP001519291">
    <property type="component" value="Unassembled WGS sequence"/>
</dbReference>
<keyword evidence="13" id="KW-1185">Reference proteome</keyword>
<dbReference type="PANTHER" id="PTHR11579:SF0">
    <property type="entry name" value="PROTEIN-L-ISOASPARTATE(D-ASPARTATE) O-METHYLTRANSFERASE"/>
    <property type="match status" value="1"/>
</dbReference>
<evidence type="ECO:0000256" key="8">
    <source>
        <dbReference type="ARBA" id="ARBA00022691"/>
    </source>
</evidence>
<evidence type="ECO:0000313" key="13">
    <source>
        <dbReference type="Proteomes" id="UP001519291"/>
    </source>
</evidence>
<comment type="caution">
    <text evidence="12">The sequence shown here is derived from an EMBL/GenBank/DDBJ whole genome shotgun (WGS) entry which is preliminary data.</text>
</comment>
<protein>
    <recommendedName>
        <fullName evidence="4">Protein-L-isoaspartate O-methyltransferase</fullName>
        <ecNumber evidence="3">2.1.1.77</ecNumber>
    </recommendedName>
    <alternativeName>
        <fullName evidence="11">L-isoaspartyl protein carboxyl methyltransferase</fullName>
    </alternativeName>
    <alternativeName>
        <fullName evidence="9">Protein L-isoaspartyl methyltransferase</fullName>
    </alternativeName>
    <alternativeName>
        <fullName evidence="10">Protein-beta-aspartate methyltransferase</fullName>
    </alternativeName>
</protein>
<evidence type="ECO:0000256" key="6">
    <source>
        <dbReference type="ARBA" id="ARBA00022603"/>
    </source>
</evidence>
<dbReference type="CDD" id="cd02440">
    <property type="entry name" value="AdoMet_MTases"/>
    <property type="match status" value="1"/>
</dbReference>
<keyword evidence="7" id="KW-0808">Transferase</keyword>
<sequence>MTTTRDYATLRHNCAEALAVDRQFGAPWVRDAFEAVPREMFAPSRFCIREEDGTYPVVSRATDPEAWGRAVYTHDRALITQFDDGDATGGQAAVGRLSSSLSSLRVVVRQLSHLDPQPGRRGLHIGTGSGYDSALLAERVGARNVITVEVDHRLAADARRALDTAGYGDVQTVVGDGEHGWPPGAPYSWVLSTASAMRIPWAWIEQTAPGGVIVTPYRGLALVRLVVANDGESASGPIADAMAFIPLRGQRGRDVVDVRPVIDATMSGAERLSTTVDLSVLGEALGAELLFHVLVPGVHIRFGETWWFQSRDASSWAAWKPTGQGRQWGPRRLLGEAEAAVTAWQEAGEPDLTDLGVTVRPDEERLWAGRSDGPSWLVT</sequence>
<accession>A0ABS4Y8U2</accession>
<keyword evidence="6" id="KW-0489">Methyltransferase</keyword>
<dbReference type="GeneID" id="91571410"/>
<evidence type="ECO:0000256" key="1">
    <source>
        <dbReference type="ARBA" id="ARBA00004496"/>
    </source>
</evidence>
<comment type="subcellular location">
    <subcellularLocation>
        <location evidence="1">Cytoplasm</location>
    </subcellularLocation>
</comment>
<organism evidence="12 13">
    <name type="scientific">Streptomyces syringium</name>
    <dbReference type="NCBI Taxonomy" id="76729"/>
    <lineage>
        <taxon>Bacteria</taxon>
        <taxon>Bacillati</taxon>
        <taxon>Actinomycetota</taxon>
        <taxon>Actinomycetes</taxon>
        <taxon>Kitasatosporales</taxon>
        <taxon>Streptomycetaceae</taxon>
        <taxon>Streptomyces</taxon>
    </lineage>
</organism>
<evidence type="ECO:0000256" key="4">
    <source>
        <dbReference type="ARBA" id="ARBA00013346"/>
    </source>
</evidence>
<evidence type="ECO:0000313" key="12">
    <source>
        <dbReference type="EMBL" id="MBP2405075.1"/>
    </source>
</evidence>
<evidence type="ECO:0000256" key="10">
    <source>
        <dbReference type="ARBA" id="ARBA00031323"/>
    </source>
</evidence>
<name>A0ABS4Y8U2_9ACTN</name>
<gene>
    <name evidence="12" type="ORF">JO379_004544</name>
</gene>
<reference evidence="12 13" key="1">
    <citation type="submission" date="2021-03" db="EMBL/GenBank/DDBJ databases">
        <title>Sequencing the genomes of 1000 actinobacteria strains.</title>
        <authorList>
            <person name="Klenk H.-P."/>
        </authorList>
    </citation>
    <scope>NUCLEOTIDE SEQUENCE [LARGE SCALE GENOMIC DNA]</scope>
    <source>
        <strain evidence="12 13">DSM 41480</strain>
    </source>
</reference>
<dbReference type="Pfam" id="PF01135">
    <property type="entry name" value="PCMT"/>
    <property type="match status" value="1"/>
</dbReference>
<dbReference type="InterPro" id="IPR029063">
    <property type="entry name" value="SAM-dependent_MTases_sf"/>
</dbReference>
<dbReference type="EMBL" id="JAGIOH010000001">
    <property type="protein sequence ID" value="MBP2405075.1"/>
    <property type="molecule type" value="Genomic_DNA"/>
</dbReference>
<dbReference type="EC" id="2.1.1.77" evidence="3"/>
<proteinExistence type="inferred from homology"/>
<keyword evidence="5" id="KW-0963">Cytoplasm</keyword>
<dbReference type="Gene3D" id="3.40.50.150">
    <property type="entry name" value="Vaccinia Virus protein VP39"/>
    <property type="match status" value="1"/>
</dbReference>
<evidence type="ECO:0000256" key="2">
    <source>
        <dbReference type="ARBA" id="ARBA00005369"/>
    </source>
</evidence>
<dbReference type="SUPFAM" id="SSF53335">
    <property type="entry name" value="S-adenosyl-L-methionine-dependent methyltransferases"/>
    <property type="match status" value="1"/>
</dbReference>